<evidence type="ECO:0000313" key="2">
    <source>
        <dbReference type="EMBL" id="CAH0547872.1"/>
    </source>
</evidence>
<protein>
    <recommendedName>
        <fullName evidence="1">Coilin N-terminal domain-containing protein</fullName>
    </recommendedName>
</protein>
<gene>
    <name evidence="2" type="ORF">MELIAE_LOCUS1771</name>
</gene>
<dbReference type="InterPro" id="IPR031722">
    <property type="entry name" value="Coilin_N"/>
</dbReference>
<accession>A0A9P0ATY8</accession>
<evidence type="ECO:0000313" key="3">
    <source>
        <dbReference type="Proteomes" id="UP001154078"/>
    </source>
</evidence>
<name>A0A9P0ATY8_BRAAE</name>
<evidence type="ECO:0000259" key="1">
    <source>
        <dbReference type="Pfam" id="PF15862"/>
    </source>
</evidence>
<sequence length="197" mass="23538">MEKSFRVIINLNYFYQDHRSIAMIFINENINKIENLEQKVREIFGIDQFYLTCQNRFLPSCEDVRILQKDDLLWAIPKGYYVDTVVYRGEHVVEEIEKNTPKKRKEDVVEKVAEGNEKVSRKKKKKMEGVAQIHEDEIIEEDPKPQQEEQNLKNTEKVGRLRPIFSFFNPFLSLEYISDFFRMHYIITTLAQTLLLK</sequence>
<feature type="domain" description="Coilin N-terminal" evidence="1">
    <location>
        <begin position="9"/>
        <end position="152"/>
    </location>
</feature>
<reference evidence="2" key="1">
    <citation type="submission" date="2021-12" db="EMBL/GenBank/DDBJ databases">
        <authorList>
            <person name="King R."/>
        </authorList>
    </citation>
    <scope>NUCLEOTIDE SEQUENCE</scope>
</reference>
<dbReference type="OrthoDB" id="74813at2759"/>
<organism evidence="2 3">
    <name type="scientific">Brassicogethes aeneus</name>
    <name type="common">Rape pollen beetle</name>
    <name type="synonym">Meligethes aeneus</name>
    <dbReference type="NCBI Taxonomy" id="1431903"/>
    <lineage>
        <taxon>Eukaryota</taxon>
        <taxon>Metazoa</taxon>
        <taxon>Ecdysozoa</taxon>
        <taxon>Arthropoda</taxon>
        <taxon>Hexapoda</taxon>
        <taxon>Insecta</taxon>
        <taxon>Pterygota</taxon>
        <taxon>Neoptera</taxon>
        <taxon>Endopterygota</taxon>
        <taxon>Coleoptera</taxon>
        <taxon>Polyphaga</taxon>
        <taxon>Cucujiformia</taxon>
        <taxon>Nitidulidae</taxon>
        <taxon>Meligethinae</taxon>
        <taxon>Brassicogethes</taxon>
    </lineage>
</organism>
<proteinExistence type="predicted"/>
<dbReference type="Proteomes" id="UP001154078">
    <property type="component" value="Chromosome 1"/>
</dbReference>
<dbReference type="EMBL" id="OV121132">
    <property type="protein sequence ID" value="CAH0547872.1"/>
    <property type="molecule type" value="Genomic_DNA"/>
</dbReference>
<keyword evidence="3" id="KW-1185">Reference proteome</keyword>
<dbReference type="Pfam" id="PF15862">
    <property type="entry name" value="Coilin_N"/>
    <property type="match status" value="1"/>
</dbReference>
<dbReference type="AlphaFoldDB" id="A0A9P0ATY8"/>